<dbReference type="SUPFAM" id="SSF55469">
    <property type="entry name" value="FMN-dependent nitroreductase-like"/>
    <property type="match status" value="1"/>
</dbReference>
<evidence type="ECO:0000313" key="3">
    <source>
        <dbReference type="Proteomes" id="UP000732105"/>
    </source>
</evidence>
<reference evidence="2 3" key="1">
    <citation type="submission" date="2018-12" db="EMBL/GenBank/DDBJ databases">
        <title>Marinifilum JC070 sp. nov., a marine bacterium isolated from Yongle Blue Hole in the South China Sea.</title>
        <authorList>
            <person name="Fu T."/>
        </authorList>
    </citation>
    <scope>NUCLEOTIDE SEQUENCE [LARGE SCALE GENOMIC DNA]</scope>
    <source>
        <strain evidence="2 3">JC070</strain>
    </source>
</reference>
<feature type="domain" description="Nitroreductase" evidence="1">
    <location>
        <begin position="11"/>
        <end position="67"/>
    </location>
</feature>
<dbReference type="PANTHER" id="PTHR23026">
    <property type="entry name" value="NADPH NITROREDUCTASE"/>
    <property type="match status" value="1"/>
</dbReference>
<dbReference type="EMBL" id="RZNH01000001">
    <property type="protein sequence ID" value="NOU58289.1"/>
    <property type="molecule type" value="Genomic_DNA"/>
</dbReference>
<sequence>MNSENHTLEIIHQRKSVRNYTDEKVSKEQLENLVKAGMAAPTAVNKQPWAFIAIDDRSTLDQLGDALPYAKMTKKASAAIIVCGDLSKALQDWEQEFWIQDCSAATQNILLAAESMGLGAVWTAAYPAKDRMASVVEILQLPEHIVPLNVIPIGYPTGVEKPKDKWKPENLHWQKW</sequence>
<name>A0ABX1WQC6_9BACT</name>
<dbReference type="CDD" id="cd02150">
    <property type="entry name" value="nitroreductase"/>
    <property type="match status" value="1"/>
</dbReference>
<accession>A0ABX1WQC6</accession>
<comment type="caution">
    <text evidence="2">The sequence shown here is derived from an EMBL/GenBank/DDBJ whole genome shotgun (WGS) entry which is preliminary data.</text>
</comment>
<evidence type="ECO:0000259" key="1">
    <source>
        <dbReference type="Pfam" id="PF00881"/>
    </source>
</evidence>
<dbReference type="Gene3D" id="3.40.109.10">
    <property type="entry name" value="NADH Oxidase"/>
    <property type="match status" value="1"/>
</dbReference>
<dbReference type="Pfam" id="PF00881">
    <property type="entry name" value="Nitroreductase"/>
    <property type="match status" value="2"/>
</dbReference>
<dbReference type="InterPro" id="IPR000415">
    <property type="entry name" value="Nitroreductase-like"/>
</dbReference>
<dbReference type="InterPro" id="IPR029479">
    <property type="entry name" value="Nitroreductase"/>
</dbReference>
<protein>
    <submittedName>
        <fullName evidence="2">Nitroreductase family protein</fullName>
    </submittedName>
</protein>
<dbReference type="Proteomes" id="UP000732105">
    <property type="component" value="Unassembled WGS sequence"/>
</dbReference>
<dbReference type="PANTHER" id="PTHR23026:SF123">
    <property type="entry name" value="NAD(P)H NITROREDUCTASE RV3131-RELATED"/>
    <property type="match status" value="1"/>
</dbReference>
<dbReference type="InterPro" id="IPR050627">
    <property type="entry name" value="Nitroreductase/BluB"/>
</dbReference>
<keyword evidence="3" id="KW-1185">Reference proteome</keyword>
<gene>
    <name evidence="2" type="ORF">ELS83_00570</name>
</gene>
<proteinExistence type="predicted"/>
<feature type="domain" description="Nitroreductase" evidence="1">
    <location>
        <begin position="72"/>
        <end position="155"/>
    </location>
</feature>
<organism evidence="2 3">
    <name type="scientific">Marinifilum caeruleilacunae</name>
    <dbReference type="NCBI Taxonomy" id="2499076"/>
    <lineage>
        <taxon>Bacteria</taxon>
        <taxon>Pseudomonadati</taxon>
        <taxon>Bacteroidota</taxon>
        <taxon>Bacteroidia</taxon>
        <taxon>Marinilabiliales</taxon>
        <taxon>Marinifilaceae</taxon>
    </lineage>
</organism>
<evidence type="ECO:0000313" key="2">
    <source>
        <dbReference type="EMBL" id="NOU58289.1"/>
    </source>
</evidence>